<organism evidence="1 2">
    <name type="scientific">Catellatospora aurea</name>
    <dbReference type="NCBI Taxonomy" id="1337874"/>
    <lineage>
        <taxon>Bacteria</taxon>
        <taxon>Bacillati</taxon>
        <taxon>Actinomycetota</taxon>
        <taxon>Actinomycetes</taxon>
        <taxon>Micromonosporales</taxon>
        <taxon>Micromonosporaceae</taxon>
        <taxon>Catellatospora</taxon>
    </lineage>
</organism>
<dbReference type="Proteomes" id="UP001596392">
    <property type="component" value="Unassembled WGS sequence"/>
</dbReference>
<reference evidence="2" key="1">
    <citation type="journal article" date="2019" name="Int. J. Syst. Evol. Microbiol.">
        <title>The Global Catalogue of Microorganisms (GCM) 10K type strain sequencing project: providing services to taxonomists for standard genome sequencing and annotation.</title>
        <authorList>
            <consortium name="The Broad Institute Genomics Platform"/>
            <consortium name="The Broad Institute Genome Sequencing Center for Infectious Disease"/>
            <person name="Wu L."/>
            <person name="Ma J."/>
        </authorList>
    </citation>
    <scope>NUCLEOTIDE SEQUENCE [LARGE SCALE GENOMIC DNA]</scope>
    <source>
        <strain evidence="2">CGMCC 1.9106</strain>
    </source>
</reference>
<sequence>MAQPVLVQVSSLLRPDALVAARGLWRVPGPPRLLHADVAALPDSALPWLWDVAEEFGRDADLTVLSSADVLARHGAVPPLRAARRLRALGRGAVLLACGPAVSILICDDPDSRPRADGPADILIGLPFTPTLPNLQAALGFSGVPWDAPGWLDLAEKAAAA</sequence>
<gene>
    <name evidence="1" type="ORF">ACFQO7_01540</name>
</gene>
<keyword evidence="2" id="KW-1185">Reference proteome</keyword>
<evidence type="ECO:0000313" key="2">
    <source>
        <dbReference type="Proteomes" id="UP001596392"/>
    </source>
</evidence>
<accession>A0ABW2GNN8</accession>
<protein>
    <submittedName>
        <fullName evidence="1">Uncharacterized protein</fullName>
    </submittedName>
</protein>
<name>A0ABW2GNN8_9ACTN</name>
<comment type="caution">
    <text evidence="1">The sequence shown here is derived from an EMBL/GenBank/DDBJ whole genome shotgun (WGS) entry which is preliminary data.</text>
</comment>
<dbReference type="EMBL" id="JBHTAC010000001">
    <property type="protein sequence ID" value="MFC7241151.1"/>
    <property type="molecule type" value="Genomic_DNA"/>
</dbReference>
<dbReference type="RefSeq" id="WP_376804628.1">
    <property type="nucleotide sequence ID" value="NZ_JBHTAC010000001.1"/>
</dbReference>
<proteinExistence type="predicted"/>
<evidence type="ECO:0000313" key="1">
    <source>
        <dbReference type="EMBL" id="MFC7241151.1"/>
    </source>
</evidence>